<accession>A0A8S5LK09</accession>
<feature type="transmembrane region" description="Helical" evidence="1">
    <location>
        <begin position="81"/>
        <end position="100"/>
    </location>
</feature>
<keyword evidence="1" id="KW-0812">Transmembrane</keyword>
<evidence type="ECO:0000256" key="1">
    <source>
        <dbReference type="SAM" id="Phobius"/>
    </source>
</evidence>
<sequence length="121" mass="13630">MSFKFYKFCQTGILTFPTALFAATSLIYNITDIAWWGCLLIGVLITALTFLPIISLLYPFTIAVYLVAAIATLSGNDTLKYILLSVLILHIIRSVSMLYFSWKDPETSRAYDTAIRNGYKL</sequence>
<keyword evidence="1" id="KW-0472">Membrane</keyword>
<feature type="transmembrane region" description="Helical" evidence="1">
    <location>
        <begin position="12"/>
        <end position="28"/>
    </location>
</feature>
<organism evidence="2">
    <name type="scientific">Siphoviridae sp. ctomJ2</name>
    <dbReference type="NCBI Taxonomy" id="2827593"/>
    <lineage>
        <taxon>Viruses</taxon>
        <taxon>Duplodnaviria</taxon>
        <taxon>Heunggongvirae</taxon>
        <taxon>Uroviricota</taxon>
        <taxon>Caudoviricetes</taxon>
    </lineage>
</organism>
<protein>
    <submittedName>
        <fullName evidence="2">Uncharacterized protein</fullName>
    </submittedName>
</protein>
<dbReference type="EMBL" id="BK015864">
    <property type="protein sequence ID" value="DAD70404.1"/>
    <property type="molecule type" value="Genomic_DNA"/>
</dbReference>
<evidence type="ECO:0000313" key="2">
    <source>
        <dbReference type="EMBL" id="DAD70404.1"/>
    </source>
</evidence>
<proteinExistence type="predicted"/>
<name>A0A8S5LK09_9CAUD</name>
<reference evidence="2" key="1">
    <citation type="journal article" date="2021" name="Proc. Natl. Acad. Sci. U.S.A.">
        <title>A Catalog of Tens of Thousands of Viruses from Human Metagenomes Reveals Hidden Associations with Chronic Diseases.</title>
        <authorList>
            <person name="Tisza M.J."/>
            <person name="Buck C.B."/>
        </authorList>
    </citation>
    <scope>NUCLEOTIDE SEQUENCE</scope>
    <source>
        <strain evidence="2">CtomJ2</strain>
    </source>
</reference>
<keyword evidence="1" id="KW-1133">Transmembrane helix</keyword>
<feature type="transmembrane region" description="Helical" evidence="1">
    <location>
        <begin position="56"/>
        <end position="75"/>
    </location>
</feature>